<dbReference type="GO" id="GO:0042781">
    <property type="term" value="F:3'-tRNA processing endoribonuclease activity"/>
    <property type="evidence" value="ECO:0007669"/>
    <property type="project" value="TreeGrafter"/>
</dbReference>
<dbReference type="AlphaFoldDB" id="A0A1F7WKF4"/>
<keyword evidence="4" id="KW-0255">Endonuclease</keyword>
<dbReference type="InterPro" id="IPR000100">
    <property type="entry name" value="RNase_P"/>
</dbReference>
<dbReference type="STRING" id="1802471.A2115_01055"/>
<evidence type="ECO:0000256" key="1">
    <source>
        <dbReference type="ARBA" id="ARBA00002663"/>
    </source>
</evidence>
<dbReference type="InterPro" id="IPR020539">
    <property type="entry name" value="RNase_P_CS"/>
</dbReference>
<dbReference type="Proteomes" id="UP000176198">
    <property type="component" value="Unassembled WGS sequence"/>
</dbReference>
<dbReference type="EC" id="3.1.26.5" evidence="7"/>
<evidence type="ECO:0000313" key="8">
    <source>
        <dbReference type="EMBL" id="OGM02618.1"/>
    </source>
</evidence>
<evidence type="ECO:0000313" key="9">
    <source>
        <dbReference type="Proteomes" id="UP000176198"/>
    </source>
</evidence>
<comment type="function">
    <text evidence="1">RNaseP catalyzes the removal of the 5'-leader sequence from pre-tRNA to produce the mature 5'-terminus. It can also cleave other RNA substrates such as 4.5S RNA. The protein component plays an auxiliary but essential role in vivo by binding to the 5'-leader sequence and broadening the substrate specificity of the ribozyme.</text>
</comment>
<comment type="caution">
    <text evidence="8">The sequence shown here is derived from an EMBL/GenBank/DDBJ whole genome shotgun (WGS) entry which is preliminary data.</text>
</comment>
<keyword evidence="3" id="KW-0540">Nuclease</keyword>
<keyword evidence="6" id="KW-0694">RNA-binding</keyword>
<evidence type="ECO:0000256" key="7">
    <source>
        <dbReference type="NCBIfam" id="TIGR00188"/>
    </source>
</evidence>
<evidence type="ECO:0000256" key="3">
    <source>
        <dbReference type="ARBA" id="ARBA00022722"/>
    </source>
</evidence>
<protein>
    <recommendedName>
        <fullName evidence="7">Ribonuclease P protein component</fullName>
        <ecNumber evidence="7">3.1.26.5</ecNumber>
    </recommendedName>
</protein>
<dbReference type="GO" id="GO:0030677">
    <property type="term" value="C:ribonuclease P complex"/>
    <property type="evidence" value="ECO:0007669"/>
    <property type="project" value="TreeGrafter"/>
</dbReference>
<proteinExistence type="predicted"/>
<gene>
    <name evidence="8" type="ORF">A2115_01055</name>
</gene>
<sequence length="82" mass="9798">MYINKKDDLPSRYGFVVSTKIAKEAVHRNRIKRALREAVRHNLSILKNGHEVIFLTKRNIIRRTTDEIMKQVREALERVKKR</sequence>
<accession>A0A1F7WKF4</accession>
<dbReference type="GO" id="GO:0000049">
    <property type="term" value="F:tRNA binding"/>
    <property type="evidence" value="ECO:0007669"/>
    <property type="project" value="InterPro"/>
</dbReference>
<organism evidence="8 9">
    <name type="scientific">Candidatus Woesebacteria bacterium GWA1_41_8</name>
    <dbReference type="NCBI Taxonomy" id="1802471"/>
    <lineage>
        <taxon>Bacteria</taxon>
        <taxon>Candidatus Woeseibacteriota</taxon>
    </lineage>
</organism>
<dbReference type="Gene3D" id="3.30.230.10">
    <property type="match status" value="1"/>
</dbReference>
<dbReference type="GO" id="GO:0004526">
    <property type="term" value="F:ribonuclease P activity"/>
    <property type="evidence" value="ECO:0007669"/>
    <property type="project" value="UniProtKB-UniRule"/>
</dbReference>
<dbReference type="PANTHER" id="PTHR33992">
    <property type="entry name" value="RIBONUCLEASE P PROTEIN COMPONENT"/>
    <property type="match status" value="1"/>
</dbReference>
<dbReference type="PROSITE" id="PS00648">
    <property type="entry name" value="RIBONUCLEASE_P"/>
    <property type="match status" value="1"/>
</dbReference>
<evidence type="ECO:0000256" key="4">
    <source>
        <dbReference type="ARBA" id="ARBA00022759"/>
    </source>
</evidence>
<evidence type="ECO:0000256" key="2">
    <source>
        <dbReference type="ARBA" id="ARBA00022694"/>
    </source>
</evidence>
<evidence type="ECO:0000256" key="6">
    <source>
        <dbReference type="ARBA" id="ARBA00022884"/>
    </source>
</evidence>
<keyword evidence="2" id="KW-0819">tRNA processing</keyword>
<keyword evidence="5" id="KW-0378">Hydrolase</keyword>
<dbReference type="SUPFAM" id="SSF54211">
    <property type="entry name" value="Ribosomal protein S5 domain 2-like"/>
    <property type="match status" value="1"/>
</dbReference>
<dbReference type="InterPro" id="IPR020568">
    <property type="entry name" value="Ribosomal_Su5_D2-typ_SF"/>
</dbReference>
<reference evidence="8 9" key="1">
    <citation type="journal article" date="2016" name="Nat. Commun.">
        <title>Thousands of microbial genomes shed light on interconnected biogeochemical processes in an aquifer system.</title>
        <authorList>
            <person name="Anantharaman K."/>
            <person name="Brown C.T."/>
            <person name="Hug L.A."/>
            <person name="Sharon I."/>
            <person name="Castelle C.J."/>
            <person name="Probst A.J."/>
            <person name="Thomas B.C."/>
            <person name="Singh A."/>
            <person name="Wilkins M.J."/>
            <person name="Karaoz U."/>
            <person name="Brodie E.L."/>
            <person name="Williams K.H."/>
            <person name="Hubbard S.S."/>
            <person name="Banfield J.F."/>
        </authorList>
    </citation>
    <scope>NUCLEOTIDE SEQUENCE [LARGE SCALE GENOMIC DNA]</scope>
</reference>
<dbReference type="NCBIfam" id="TIGR00188">
    <property type="entry name" value="rnpA"/>
    <property type="match status" value="1"/>
</dbReference>
<name>A0A1F7WKF4_9BACT</name>
<evidence type="ECO:0000256" key="5">
    <source>
        <dbReference type="ARBA" id="ARBA00022801"/>
    </source>
</evidence>
<dbReference type="InterPro" id="IPR014721">
    <property type="entry name" value="Ribsml_uS5_D2-typ_fold_subgr"/>
</dbReference>
<dbReference type="Pfam" id="PF00825">
    <property type="entry name" value="Ribonuclease_P"/>
    <property type="match status" value="1"/>
</dbReference>
<dbReference type="PANTHER" id="PTHR33992:SF1">
    <property type="entry name" value="RIBONUCLEASE P PROTEIN COMPONENT"/>
    <property type="match status" value="1"/>
</dbReference>
<dbReference type="EMBL" id="MGFJ01000019">
    <property type="protein sequence ID" value="OGM02618.1"/>
    <property type="molecule type" value="Genomic_DNA"/>
</dbReference>